<dbReference type="InterPro" id="IPR004873">
    <property type="entry name" value="BURP_dom"/>
</dbReference>
<dbReference type="Proteomes" id="UP000694853">
    <property type="component" value="Unplaced"/>
</dbReference>
<dbReference type="GeneID" id="113851430"/>
<dbReference type="KEGG" id="aprc:113851430"/>
<dbReference type="PANTHER" id="PTHR31236:SF2">
    <property type="entry name" value="BURP DOMAIN PROTEIN RD22"/>
    <property type="match status" value="1"/>
</dbReference>
<dbReference type="OrthoDB" id="1432295at2759"/>
<reference evidence="3" key="1">
    <citation type="journal article" date="2019" name="Toxins">
        <title>Detection of Abrin-Like and Prepropulchellin-Like Toxin Genes and Transcripts Using Whole Genome Sequencing and Full-Length Transcript Sequencing of Abrus precatorius.</title>
        <authorList>
            <person name="Hovde B.T."/>
            <person name="Daligault H.E."/>
            <person name="Hanschen E.R."/>
            <person name="Kunde Y.A."/>
            <person name="Johnson M.B."/>
            <person name="Starkenburg S.R."/>
            <person name="Johnson S.L."/>
        </authorList>
    </citation>
    <scope>NUCLEOTIDE SEQUENCE [LARGE SCALE GENOMIC DNA]</scope>
</reference>
<protein>
    <submittedName>
        <fullName evidence="4">BURP domain-containing protein 9-like</fullName>
    </submittedName>
</protein>
<feature type="signal peptide" evidence="1">
    <location>
        <begin position="1"/>
        <end position="21"/>
    </location>
</feature>
<evidence type="ECO:0000313" key="3">
    <source>
        <dbReference type="Proteomes" id="UP000694853"/>
    </source>
</evidence>
<evidence type="ECO:0000313" key="4">
    <source>
        <dbReference type="RefSeq" id="XP_027337717.1"/>
    </source>
</evidence>
<sequence>MDFRCLLMFITLSLILMTAHGALPPERYWERMLPNTPIPKAIIELLNLGVKDSKETHSPDEDENPLFFYGVKDSKEVSSQDRNPLFYYGVKDSKEANWQNENPLFFYGIKDSKEGLSNDENLFYIYGVKDFKEVSSHDINPLFFYGVKDSKETLSKDGNPLFFYGEKGSKETHSQDENPLFFYGIKDSRESLLKDGNPLFFYGVKDSKEVSSQDRNSLFFYGVKDSKEVLSKDENPLFFYGVKGLEAHSHGKNLLSFYGVKDSKEALLKDGNPLFFYGIKDSKETSSQDENPLFFYGVKNFKEALSKDENLLFFYGVKDSANTHSHVLHGKPNEDIVFFEEGLRPGTKLDAHFEKKNYTAPLFPRHVSKRIPFSSGKKKEILKMLFKQPKFEDVKMVENAFSLCETPGVTGEEKHCATSLESVVDFVISKLGKNVNVISTEVESETMSKKFLVKDGVKKLADENVITCHPLDYPYVVYFCHHLSQNTTAHLVPLEGEDGTRVKAVALCHKDTSEWNPNKAAFKVLNVKPGTVPVCHIIPKGHLLWFSK</sequence>
<dbReference type="RefSeq" id="XP_027337717.1">
    <property type="nucleotide sequence ID" value="XM_027481916.1"/>
</dbReference>
<feature type="domain" description="BURP" evidence="2">
    <location>
        <begin position="337"/>
        <end position="548"/>
    </location>
</feature>
<name>A0A8B8K1R0_ABRPR</name>
<dbReference type="SMART" id="SM01045">
    <property type="entry name" value="BURP"/>
    <property type="match status" value="1"/>
</dbReference>
<organism evidence="3 4">
    <name type="scientific">Abrus precatorius</name>
    <name type="common">Indian licorice</name>
    <name type="synonym">Glycine abrus</name>
    <dbReference type="NCBI Taxonomy" id="3816"/>
    <lineage>
        <taxon>Eukaryota</taxon>
        <taxon>Viridiplantae</taxon>
        <taxon>Streptophyta</taxon>
        <taxon>Embryophyta</taxon>
        <taxon>Tracheophyta</taxon>
        <taxon>Spermatophyta</taxon>
        <taxon>Magnoliopsida</taxon>
        <taxon>eudicotyledons</taxon>
        <taxon>Gunneridae</taxon>
        <taxon>Pentapetalae</taxon>
        <taxon>rosids</taxon>
        <taxon>fabids</taxon>
        <taxon>Fabales</taxon>
        <taxon>Fabaceae</taxon>
        <taxon>Papilionoideae</taxon>
        <taxon>50 kb inversion clade</taxon>
        <taxon>NPAAA clade</taxon>
        <taxon>indigoferoid/millettioid clade</taxon>
        <taxon>Abreae</taxon>
        <taxon>Abrus</taxon>
    </lineage>
</organism>
<evidence type="ECO:0000259" key="2">
    <source>
        <dbReference type="PROSITE" id="PS51277"/>
    </source>
</evidence>
<dbReference type="PROSITE" id="PS51277">
    <property type="entry name" value="BURP"/>
    <property type="match status" value="1"/>
</dbReference>
<proteinExistence type="predicted"/>
<keyword evidence="1" id="KW-0732">Signal</keyword>
<accession>A0A8B8K1R0</accession>
<gene>
    <name evidence="4" type="primary">LOC113851430</name>
</gene>
<reference evidence="4" key="2">
    <citation type="submission" date="2025-08" db="UniProtKB">
        <authorList>
            <consortium name="RefSeq"/>
        </authorList>
    </citation>
    <scope>IDENTIFICATION</scope>
    <source>
        <tissue evidence="4">Young leaves</tissue>
    </source>
</reference>
<feature type="chain" id="PRO_5034691190" evidence="1">
    <location>
        <begin position="22"/>
        <end position="548"/>
    </location>
</feature>
<dbReference type="PANTHER" id="PTHR31236">
    <property type="entry name" value="BURP DOMAIN PROTEIN USPL1-LIKE"/>
    <property type="match status" value="1"/>
</dbReference>
<dbReference type="InterPro" id="IPR044816">
    <property type="entry name" value="BURP"/>
</dbReference>
<evidence type="ECO:0000256" key="1">
    <source>
        <dbReference type="SAM" id="SignalP"/>
    </source>
</evidence>
<dbReference type="Pfam" id="PF03181">
    <property type="entry name" value="BURP"/>
    <property type="match status" value="1"/>
</dbReference>
<dbReference type="AlphaFoldDB" id="A0A8B8K1R0"/>
<keyword evidence="3" id="KW-1185">Reference proteome</keyword>